<dbReference type="GeneID" id="6370022"/>
<dbReference type="Gene3D" id="2.60.120.260">
    <property type="entry name" value="Galactose-binding domain-like"/>
    <property type="match status" value="1"/>
</dbReference>
<evidence type="ECO:0000313" key="2">
    <source>
        <dbReference type="Proteomes" id="UP000001034"/>
    </source>
</evidence>
<dbReference type="Proteomes" id="UP000001034">
    <property type="component" value="Segment"/>
</dbReference>
<dbReference type="RefSeq" id="YP_001950068.1">
    <property type="nucleotide sequence ID" value="NC_010811.2"/>
</dbReference>
<reference evidence="1 2" key="1">
    <citation type="journal article" date="2010" name="Virology">
        <title>A jumbo phage infecting the phytopathogen Ralstonia solanacearum defines a new lineage of the Myoviridae family.</title>
        <authorList>
            <person name="Yamada T."/>
            <person name="Satoh S."/>
            <person name="Ishikawa H."/>
            <person name="Fujiwara A."/>
            <person name="Kawasaki T."/>
            <person name="Fujie M."/>
            <person name="Ogata H."/>
        </authorList>
    </citation>
    <scope>NUCLEOTIDE SEQUENCE [LARGE SCALE GENOMIC DNA]</scope>
</reference>
<protein>
    <submittedName>
        <fullName evidence="1">Uncharacterized protein</fullName>
    </submittedName>
</protein>
<dbReference type="InterPro" id="IPR017853">
    <property type="entry name" value="GH"/>
</dbReference>
<dbReference type="PANTHER" id="PTHR35882:SF2">
    <property type="entry name" value="PELA"/>
    <property type="match status" value="1"/>
</dbReference>
<dbReference type="SUPFAM" id="SSF51445">
    <property type="entry name" value="(Trans)glycosidases"/>
    <property type="match status" value="1"/>
</dbReference>
<dbReference type="InterPro" id="IPR013785">
    <property type="entry name" value="Aldolase_TIM"/>
</dbReference>
<keyword evidence="2" id="KW-1185">Reference proteome</keyword>
<organism evidence="1 2">
    <name type="scientific">Ralstonia phage phiRSL1</name>
    <dbReference type="NCBI Taxonomy" id="1980924"/>
    <lineage>
        <taxon>Viruses</taxon>
        <taxon>Duplodnaviria</taxon>
        <taxon>Heunggongvirae</taxon>
        <taxon>Uroviricota</taxon>
        <taxon>Caudoviricetes</taxon>
        <taxon>Mieseafarmvirus</taxon>
        <taxon>Mieseafarmvirus RSL1</taxon>
    </lineage>
</organism>
<accession>B2ZY43</accession>
<proteinExistence type="predicted"/>
<name>B2ZY43_9CAUD</name>
<evidence type="ECO:0000313" key="1">
    <source>
        <dbReference type="EMBL" id="BAG41638.1"/>
    </source>
</evidence>
<dbReference type="EMBL" id="AB366653">
    <property type="protein sequence ID" value="BAG41638.1"/>
    <property type="molecule type" value="Genomic_DNA"/>
</dbReference>
<dbReference type="OrthoDB" id="29479at10239"/>
<dbReference type="Gene3D" id="3.20.20.70">
    <property type="entry name" value="Aldolase class I"/>
    <property type="match status" value="1"/>
</dbReference>
<dbReference type="KEGG" id="vg:6370022"/>
<dbReference type="PANTHER" id="PTHR35882">
    <property type="entry name" value="PELA"/>
    <property type="match status" value="1"/>
</dbReference>
<sequence length="973" mass="104229">MARPPFPTATDYLQILTDDFYAGLNQKNLREMWTPYTSASLINSFTLPTGGSTINGAWSIDSGDPSLPLSQQEPRAYCVKGKISCSVSGTTLIVRVQLNSGWGSASVYVDGVKPSTISGLASYADTIDCNLDNHAGVVGGNQYYDLVIADGLSSSGPHTIDLYVNNGASGFVVIAGYKSRAYQQVGNNYSGWVADATTGLNRKTLTLKNVSTNPIAAVSLAIPSGVVNPDGSAISSPVNVGTISPGASYSLPYAVNGASIGSLTPVITFGMSAQYADPAGSISLPVAVTLPVGNTGLTFDTHWSMDNSTPTSVERAFSTALNATVSWTMTDTQFTITLQKDSGWGTAKVMVGGTQYGTLSSNDAVGGGFLADTTITGLPAGSKTVSLVATTNGSKPFVFTQVAFNTTLTLTQVSENVNLNYALSYIPPFAPANPSLGANGEITWTASSSSASDYSIPRDNTGITEYRVKTRFPTFAVYYATGMGDLLSNFDVVIIEPTAVSRAQVAAWQAKGILVLGYVSFGEEDGERVDIYDLSDNRLQPHVDDGKGPGGFASYYNKGGNGFREASECQNDNQAANGTKTCALANAHYFKGVGRCGLACQWDSQNGYAAQSTGGACAKGYTSANFWQRDATQACQNASCPQYNPTNTKCPQYQQATVHWGQDFSIATPNLPDQNGIWGSTYTNPLMPRWKQKLQNFYMPYVFGTQTQMTENIAVKSHVGGASGTKTFVARVNGYPFDDQAAFSVTTVNGSYTYLPNSDYGYDAVTGVFSFDLTAGTSGGAPALTDGTQLKFTYYKKGLQCDGLFMDTVDTVDVYPSDQFNQGMADMINGLKQQYPNAHFCSNRGFSVLNKIIKSCRFVMFESFLSDYNFTTGSYQLVTDPDSVAFNNEIIQQLNTLRNQYTFDVIALNYAPNDSSGDSIRDTVNAKAYELGYMSWLSVIDLNAPQLTNVNVNPNGVIRQNQWTIVRKKKYGS</sequence>